<organism evidence="5 6">
    <name type="scientific">Trichoplax adhaerens</name>
    <name type="common">Trichoplax reptans</name>
    <dbReference type="NCBI Taxonomy" id="10228"/>
    <lineage>
        <taxon>Eukaryota</taxon>
        <taxon>Metazoa</taxon>
        <taxon>Placozoa</taxon>
        <taxon>Uniplacotomia</taxon>
        <taxon>Trichoplacea</taxon>
        <taxon>Trichoplacidae</taxon>
        <taxon>Trichoplax</taxon>
    </lineage>
</organism>
<dbReference type="FunFam" id="2.60.40.10:FF:000028">
    <property type="entry name" value="Neuronal cell adhesion molecule"/>
    <property type="match status" value="1"/>
</dbReference>
<dbReference type="RefSeq" id="XP_002118874.1">
    <property type="nucleotide sequence ID" value="XM_002118838.1"/>
</dbReference>
<reference evidence="5 6" key="1">
    <citation type="journal article" date="2008" name="Nature">
        <title>The Trichoplax genome and the nature of placozoans.</title>
        <authorList>
            <person name="Srivastava M."/>
            <person name="Begovic E."/>
            <person name="Chapman J."/>
            <person name="Putnam N.H."/>
            <person name="Hellsten U."/>
            <person name="Kawashima T."/>
            <person name="Kuo A."/>
            <person name="Mitros T."/>
            <person name="Salamov A."/>
            <person name="Carpenter M.L."/>
            <person name="Signorovitch A.Y."/>
            <person name="Moreno M.A."/>
            <person name="Kamm K."/>
            <person name="Grimwood J."/>
            <person name="Schmutz J."/>
            <person name="Shapiro H."/>
            <person name="Grigoriev I.V."/>
            <person name="Buss L.W."/>
            <person name="Schierwater B."/>
            <person name="Dellaporta S.L."/>
            <person name="Rokhsar D.S."/>
        </authorList>
    </citation>
    <scope>NUCLEOTIDE SEQUENCE [LARGE SCALE GENOMIC DNA]</scope>
    <source>
        <strain evidence="5 6">Grell-BS-1999</strain>
    </source>
</reference>
<proteinExistence type="predicted"/>
<dbReference type="InterPro" id="IPR003961">
    <property type="entry name" value="FN3_dom"/>
</dbReference>
<dbReference type="InterPro" id="IPR036116">
    <property type="entry name" value="FN3_sf"/>
</dbReference>
<dbReference type="GeneID" id="6758178"/>
<keyword evidence="1" id="KW-0677">Repeat</keyword>
<keyword evidence="6" id="KW-1185">Reference proteome</keyword>
<dbReference type="CTD" id="6758178"/>
<dbReference type="PROSITE" id="PS50853">
    <property type="entry name" value="FN3"/>
    <property type="match status" value="1"/>
</dbReference>
<dbReference type="GO" id="GO:0016020">
    <property type="term" value="C:membrane"/>
    <property type="evidence" value="ECO:0007669"/>
    <property type="project" value="UniProtKB-SubCell"/>
</dbReference>
<feature type="non-terminal residue" evidence="5">
    <location>
        <position position="1"/>
    </location>
</feature>
<sequence length="101" mass="10812">SVPSFYPLEVNATAISATAINVTWKPPPMLHRNGIITRYSVQYNSSLGNSGGIIFLNGSLMAATLRNLLPFTNYSITLKAATIIGFGPQSPNITVNTWEAG</sequence>
<dbReference type="Pfam" id="PF00041">
    <property type="entry name" value="fn3"/>
    <property type="match status" value="1"/>
</dbReference>
<dbReference type="RefSeq" id="XP_002116965.1">
    <property type="nucleotide sequence ID" value="XM_002116929.1"/>
</dbReference>
<dbReference type="CDD" id="cd00063">
    <property type="entry name" value="FN3"/>
    <property type="match status" value="1"/>
</dbReference>
<name>B3S9V3_TRIAD</name>
<gene>
    <name evidence="5" type="ORF">TRIADDRAFT_31669</name>
    <name evidence="4" type="ORF">TRIADDRAFT_34890</name>
</gene>
<dbReference type="eggNOG" id="KOG4228">
    <property type="taxonomic scope" value="Eukaryota"/>
</dbReference>
<dbReference type="PRINTS" id="PR00014">
    <property type="entry name" value="FNTYPEIII"/>
</dbReference>
<protein>
    <recommendedName>
        <fullName evidence="3">Fibronectin type-III domain-containing protein</fullName>
    </recommendedName>
</protein>
<dbReference type="Gene3D" id="2.60.40.10">
    <property type="entry name" value="Immunoglobulins"/>
    <property type="match status" value="1"/>
</dbReference>
<dbReference type="InParanoid" id="B3S9V3"/>
<dbReference type="InterPro" id="IPR013783">
    <property type="entry name" value="Ig-like_fold"/>
</dbReference>
<dbReference type="SMART" id="SM00060">
    <property type="entry name" value="FN3"/>
    <property type="match status" value="1"/>
</dbReference>
<dbReference type="PANTHER" id="PTHR44170:SF6">
    <property type="entry name" value="CONTACTIN"/>
    <property type="match status" value="1"/>
</dbReference>
<evidence type="ECO:0000313" key="4">
    <source>
        <dbReference type="EMBL" id="EDV18640.1"/>
    </source>
</evidence>
<evidence type="ECO:0000256" key="1">
    <source>
        <dbReference type="ARBA" id="ARBA00022737"/>
    </source>
</evidence>
<evidence type="ECO:0000313" key="5">
    <source>
        <dbReference type="EMBL" id="EDV20539.1"/>
    </source>
</evidence>
<dbReference type="AlphaFoldDB" id="B3S9V3"/>
<keyword evidence="2" id="KW-1015">Disulfide bond</keyword>
<dbReference type="KEGG" id="tad:TRIADDRAFT_31669"/>
<dbReference type="OrthoDB" id="5985842at2759"/>
<dbReference type="STRING" id="10228.B3S9V3"/>
<feature type="domain" description="Fibronectin type-III" evidence="3">
    <location>
        <begin position="6"/>
        <end position="100"/>
    </location>
</feature>
<evidence type="ECO:0000313" key="6">
    <source>
        <dbReference type="Proteomes" id="UP000009022"/>
    </source>
</evidence>
<dbReference type="CTD" id="6760088"/>
<accession>B3S9V3</accession>
<dbReference type="PANTHER" id="PTHR44170">
    <property type="entry name" value="PROTEIN SIDEKICK"/>
    <property type="match status" value="1"/>
</dbReference>
<dbReference type="SUPFAM" id="SSF49265">
    <property type="entry name" value="Fibronectin type III"/>
    <property type="match status" value="1"/>
</dbReference>
<dbReference type="Proteomes" id="UP000009022">
    <property type="component" value="Unassembled WGS sequence"/>
</dbReference>
<dbReference type="KEGG" id="tad:TRIADDRAFT_34890"/>
<dbReference type="EMBL" id="DS985914">
    <property type="protein sequence ID" value="EDV18640.1"/>
    <property type="molecule type" value="Genomic_DNA"/>
</dbReference>
<evidence type="ECO:0000256" key="2">
    <source>
        <dbReference type="ARBA" id="ARBA00023157"/>
    </source>
</evidence>
<dbReference type="GeneID" id="6760088"/>
<dbReference type="EMBL" id="DS985259">
    <property type="protein sequence ID" value="EDV20539.1"/>
    <property type="molecule type" value="Genomic_DNA"/>
</dbReference>
<dbReference type="HOGENOM" id="CLU_181182_0_0_1"/>
<evidence type="ECO:0000259" key="3">
    <source>
        <dbReference type="PROSITE" id="PS50853"/>
    </source>
</evidence>